<gene>
    <name evidence="1" type="ORF">DFR87_00130</name>
</gene>
<dbReference type="EMBL" id="CP029287">
    <property type="protein sequence ID" value="AWR98378.1"/>
    <property type="molecule type" value="Genomic_DNA"/>
</dbReference>
<dbReference type="STRING" id="1293036.GCA_001315825_03248"/>
<dbReference type="KEGG" id="mhk:DFR87_00130"/>
<reference evidence="2" key="2">
    <citation type="submission" date="2020-03" db="EMBL/GenBank/DDBJ databases">
        <title>Complete Genome Sequences of Extremely Thermoacidophilic, Metal-Mobilizing Type-Strain Members of the Archaeal Family Sulfolobaceae: Acidianus brierleyi DSM-1651T, Acidianus sulfidivorans DSM-18786T, Metallosphaera hakonensis DSM-7519T, and Metallosphaera prunae DSM-10039T.</title>
        <authorList>
            <person name="Counts J.A."/>
            <person name="Kelly R.M."/>
        </authorList>
    </citation>
    <scope>NUCLEOTIDE SEQUENCE [LARGE SCALE GENOMIC DNA]</scope>
    <source>
        <strain evidence="2">HO1-1</strain>
    </source>
</reference>
<protein>
    <submittedName>
        <fullName evidence="1">Uncharacterized protein</fullName>
    </submittedName>
</protein>
<evidence type="ECO:0000313" key="2">
    <source>
        <dbReference type="Proteomes" id="UP000247586"/>
    </source>
</evidence>
<reference evidence="1 2" key="1">
    <citation type="submission" date="2018-05" db="EMBL/GenBank/DDBJ databases">
        <title>Complete Genome Sequences of Extremely Thermoacidophilic, Metal-Mobilizing Type-Strain Members of the Archaeal Family Sulfolobaceae: Acidianus brierleyi DSM-1651T, Acidianus sulfidivorans DSM-18786T, Metallosphaera hakonensis DSM-7519T, and Metallosphaera prunae DSM-10039T.</title>
        <authorList>
            <person name="Counts J.A."/>
            <person name="Kelly R.M."/>
        </authorList>
    </citation>
    <scope>NUCLEOTIDE SEQUENCE [LARGE SCALE GENOMIC DNA]</scope>
    <source>
        <strain evidence="1 2">HO1-1</strain>
    </source>
</reference>
<name>A0A2U9IQP4_9CREN</name>
<organism evidence="1 2">
    <name type="scientific">Metallosphaera hakonensis JCM 8857 = DSM 7519</name>
    <dbReference type="NCBI Taxonomy" id="1293036"/>
    <lineage>
        <taxon>Archaea</taxon>
        <taxon>Thermoproteota</taxon>
        <taxon>Thermoprotei</taxon>
        <taxon>Sulfolobales</taxon>
        <taxon>Sulfolobaceae</taxon>
        <taxon>Metallosphaera</taxon>
    </lineage>
</organism>
<dbReference type="AlphaFoldDB" id="A0A2U9IQP4"/>
<proteinExistence type="predicted"/>
<accession>A0A2U9IQP4</accession>
<keyword evidence="2" id="KW-1185">Reference proteome</keyword>
<evidence type="ECO:0000313" key="1">
    <source>
        <dbReference type="EMBL" id="AWR98378.1"/>
    </source>
</evidence>
<reference evidence="2" key="3">
    <citation type="submission" date="2020-03" db="EMBL/GenBank/DDBJ databases">
        <title>Sequencing and Assembly of Multiple Reported Metal-Biooxidizing Members of the Extremely Thermoacidophilic Archaeal Family Sulfolobaceae.</title>
        <authorList>
            <person name="Counts J.A."/>
            <person name="Kelly R.M."/>
        </authorList>
    </citation>
    <scope>NUCLEOTIDE SEQUENCE [LARGE SCALE GENOMIC DNA]</scope>
    <source>
        <strain evidence="2">HO1-1</strain>
    </source>
</reference>
<sequence length="127" mass="15087">MNELEEFSCIDYDKVCDNVTRADSICIHLENCKQVKLYVIEKKEKLDPYSQELREAENQIDMTISYLSVCKAIKCEKMIVTGQLTQSLVRTDRRRLNYIYSYRTLRQKGDPDIKEKIAKYVYENKKD</sequence>
<dbReference type="Proteomes" id="UP000247586">
    <property type="component" value="Chromosome"/>
</dbReference>